<dbReference type="EMBL" id="QOKW01000022">
    <property type="protein sequence ID" value="KAA0677664.1"/>
    <property type="molecule type" value="Genomic_DNA"/>
</dbReference>
<proteinExistence type="predicted"/>
<evidence type="ECO:0000313" key="2">
    <source>
        <dbReference type="Proteomes" id="UP000480854"/>
    </source>
</evidence>
<comment type="caution">
    <text evidence="1">The sequence shown here is derived from an EMBL/GenBank/DDBJ whole genome shotgun (WGS) entry which is preliminary data.</text>
</comment>
<accession>A0A9W7KS77</accession>
<protein>
    <submittedName>
        <fullName evidence="1">Uncharacterized protein</fullName>
    </submittedName>
</protein>
<evidence type="ECO:0000313" key="1">
    <source>
        <dbReference type="EMBL" id="KAA0677664.1"/>
    </source>
</evidence>
<gene>
    <name evidence="1" type="ORF">DS843_22765</name>
</gene>
<organism evidence="1 2">
    <name type="scientific">Roseomonas genomospecies 6</name>
    <dbReference type="NCBI Taxonomy" id="214106"/>
    <lineage>
        <taxon>Bacteria</taxon>
        <taxon>Pseudomonadati</taxon>
        <taxon>Pseudomonadota</taxon>
        <taxon>Alphaproteobacteria</taxon>
        <taxon>Acetobacterales</taxon>
        <taxon>Roseomonadaceae</taxon>
        <taxon>Roseomonas</taxon>
    </lineage>
</organism>
<keyword evidence="2" id="KW-1185">Reference proteome</keyword>
<dbReference type="Proteomes" id="UP000480854">
    <property type="component" value="Unassembled WGS sequence"/>
</dbReference>
<reference evidence="1 2" key="1">
    <citation type="submission" date="2018-07" db="EMBL/GenBank/DDBJ databases">
        <title>Genome sequence of Azospirillum sp. ATCC 49961.</title>
        <authorList>
            <person name="Sant'Anna F.H."/>
            <person name="Baldani J.I."/>
            <person name="Zilli J.E."/>
            <person name="Reis V.M."/>
            <person name="Hartmann A."/>
            <person name="Cruz L."/>
            <person name="de Souza E.M."/>
            <person name="de Oliveira Pedrosa F."/>
            <person name="Passaglia L.M.P."/>
        </authorList>
    </citation>
    <scope>NUCLEOTIDE SEQUENCE [LARGE SCALE GENOMIC DNA]</scope>
    <source>
        <strain evidence="1 2">ATCC 49961</strain>
    </source>
</reference>
<name>A0A9W7KS77_9PROT</name>
<dbReference type="AlphaFoldDB" id="A0A9W7KS77"/>
<sequence>MALRDLRNAIGRYEKTMAAPGTKPKVTQEMRNRLTVALAGAHLHLAAKAFRRGGHAALADHATRCRATLTDPNFHALRGVKTQLQRATLLYDVATTTVPNHRALMVKAPNLEGMWIKANMVRTEAIEKSKIYGDDFQSRFAERVRAGQDTSEDDWRQYLSAYHDLRAKMAETYMSGLKARTLLEKKFEGPVYVEQTEWVSGNAGFTSYDDRRNENAVRQETRSVELTGLAKSRQKRDDIERLGQRVGRAISRIEIDLHDARDRFVALISRQVDEELARAP</sequence>